<dbReference type="InterPro" id="IPR016181">
    <property type="entry name" value="Acyl_CoA_acyltransferase"/>
</dbReference>
<dbReference type="Proteomes" id="UP001501442">
    <property type="component" value="Unassembled WGS sequence"/>
</dbReference>
<accession>A0ABP8UFY8</accession>
<evidence type="ECO:0000313" key="3">
    <source>
        <dbReference type="Proteomes" id="UP001501442"/>
    </source>
</evidence>
<feature type="domain" description="N-acetyltransferase" evidence="1">
    <location>
        <begin position="18"/>
        <end position="168"/>
    </location>
</feature>
<dbReference type="SUPFAM" id="SSF55729">
    <property type="entry name" value="Acyl-CoA N-acyltransferases (Nat)"/>
    <property type="match status" value="1"/>
</dbReference>
<gene>
    <name evidence="2" type="ORF">GCM10023196_054640</name>
</gene>
<dbReference type="InterPro" id="IPR000182">
    <property type="entry name" value="GNAT_dom"/>
</dbReference>
<name>A0ABP8UFY8_9ACTN</name>
<protein>
    <recommendedName>
        <fullName evidence="1">N-acetyltransferase domain-containing protein</fullName>
    </recommendedName>
</protein>
<dbReference type="Pfam" id="PF00583">
    <property type="entry name" value="Acetyltransf_1"/>
    <property type="match status" value="1"/>
</dbReference>
<dbReference type="PROSITE" id="PS51186">
    <property type="entry name" value="GNAT"/>
    <property type="match status" value="1"/>
</dbReference>
<dbReference type="EMBL" id="BAABHK010000008">
    <property type="protein sequence ID" value="GAA4630214.1"/>
    <property type="molecule type" value="Genomic_DNA"/>
</dbReference>
<dbReference type="Gene3D" id="3.40.630.30">
    <property type="match status" value="1"/>
</dbReference>
<keyword evidence="3" id="KW-1185">Reference proteome</keyword>
<comment type="caution">
    <text evidence="2">The sequence shown here is derived from an EMBL/GenBank/DDBJ whole genome shotgun (WGS) entry which is preliminary data.</text>
</comment>
<evidence type="ECO:0000313" key="2">
    <source>
        <dbReference type="EMBL" id="GAA4630214.1"/>
    </source>
</evidence>
<sequence>MGFVMKLNAPTAPGAPAVDVRPYEGGDRAGVLAMRLSRRSLYHRFFAGTPHVPAFYAGTLDGIDHVDRDALVAVAGSEVVGIAEYTRDTGLPWRADLAVVVADLWQRQGVATRLIGDLTVAARRHGITELRADVLVGNRAARAAIHGLWPRALAARGDEGTVIYRLPI</sequence>
<proteinExistence type="predicted"/>
<evidence type="ECO:0000259" key="1">
    <source>
        <dbReference type="PROSITE" id="PS51186"/>
    </source>
</evidence>
<reference evidence="3" key="1">
    <citation type="journal article" date="2019" name="Int. J. Syst. Evol. Microbiol.">
        <title>The Global Catalogue of Microorganisms (GCM) 10K type strain sequencing project: providing services to taxonomists for standard genome sequencing and annotation.</title>
        <authorList>
            <consortium name="The Broad Institute Genomics Platform"/>
            <consortium name="The Broad Institute Genome Sequencing Center for Infectious Disease"/>
            <person name="Wu L."/>
            <person name="Ma J."/>
        </authorList>
    </citation>
    <scope>NUCLEOTIDE SEQUENCE [LARGE SCALE GENOMIC DNA]</scope>
    <source>
        <strain evidence="3">JCM 17939</strain>
    </source>
</reference>
<dbReference type="CDD" id="cd04301">
    <property type="entry name" value="NAT_SF"/>
    <property type="match status" value="1"/>
</dbReference>
<organism evidence="2 3">
    <name type="scientific">Actinoallomurus vinaceus</name>
    <dbReference type="NCBI Taxonomy" id="1080074"/>
    <lineage>
        <taxon>Bacteria</taxon>
        <taxon>Bacillati</taxon>
        <taxon>Actinomycetota</taxon>
        <taxon>Actinomycetes</taxon>
        <taxon>Streptosporangiales</taxon>
        <taxon>Thermomonosporaceae</taxon>
        <taxon>Actinoallomurus</taxon>
    </lineage>
</organism>